<dbReference type="AlphaFoldDB" id="A0A069QI01"/>
<proteinExistence type="predicted"/>
<name>A0A069QI01_HOYLO</name>
<organism evidence="1 2">
    <name type="scientific">Hoylesella loescheii DSM 19665 = JCM 12249 = ATCC 15930</name>
    <dbReference type="NCBI Taxonomy" id="1122985"/>
    <lineage>
        <taxon>Bacteria</taxon>
        <taxon>Pseudomonadati</taxon>
        <taxon>Bacteroidota</taxon>
        <taxon>Bacteroidia</taxon>
        <taxon>Bacteroidales</taxon>
        <taxon>Prevotellaceae</taxon>
        <taxon>Hoylesella</taxon>
    </lineage>
</organism>
<accession>A0A069QI01</accession>
<sequence>MYLGINVSTKADPTTAFCRAKGRALRQLPVTEAGALRQQKGP</sequence>
<reference evidence="1 2" key="1">
    <citation type="submission" date="2013-08" db="EMBL/GenBank/DDBJ databases">
        <authorList>
            <person name="Weinstock G."/>
            <person name="Sodergren E."/>
            <person name="Wylie T."/>
            <person name="Fulton L."/>
            <person name="Fulton R."/>
            <person name="Fronick C."/>
            <person name="O'Laughlin M."/>
            <person name="Godfrey J."/>
            <person name="Miner T."/>
            <person name="Herter B."/>
            <person name="Appelbaum E."/>
            <person name="Cordes M."/>
            <person name="Lek S."/>
            <person name="Wollam A."/>
            <person name="Pepin K.H."/>
            <person name="Palsikar V.B."/>
            <person name="Mitreva M."/>
            <person name="Wilson R.K."/>
        </authorList>
    </citation>
    <scope>NUCLEOTIDE SEQUENCE [LARGE SCALE GENOMIC DNA]</scope>
    <source>
        <strain evidence="1 2">ATCC 15930</strain>
    </source>
</reference>
<protein>
    <submittedName>
        <fullName evidence="1">Uncharacterized protein</fullName>
    </submittedName>
</protein>
<keyword evidence="2" id="KW-1185">Reference proteome</keyword>
<dbReference type="PATRIC" id="fig|1122985.7.peg.1496"/>
<evidence type="ECO:0000313" key="1">
    <source>
        <dbReference type="EMBL" id="KDR52488.1"/>
    </source>
</evidence>
<comment type="caution">
    <text evidence="1">The sequence shown here is derived from an EMBL/GenBank/DDBJ whole genome shotgun (WGS) entry which is preliminary data.</text>
</comment>
<dbReference type="Proteomes" id="UP000027442">
    <property type="component" value="Unassembled WGS sequence"/>
</dbReference>
<dbReference type="HOGENOM" id="CLU_3255786_0_0_10"/>
<gene>
    <name evidence="1" type="ORF">HMPREF1991_01441</name>
</gene>
<evidence type="ECO:0000313" key="2">
    <source>
        <dbReference type="Proteomes" id="UP000027442"/>
    </source>
</evidence>
<dbReference type="EMBL" id="JNGW01000062">
    <property type="protein sequence ID" value="KDR52488.1"/>
    <property type="molecule type" value="Genomic_DNA"/>
</dbReference>